<dbReference type="Proteomes" id="UP000053477">
    <property type="component" value="Unassembled WGS sequence"/>
</dbReference>
<feature type="region of interest" description="Disordered" evidence="1">
    <location>
        <begin position="1"/>
        <end position="21"/>
    </location>
</feature>
<dbReference type="STRING" id="27342.A0A0H2RLB5"/>
<dbReference type="AlphaFoldDB" id="A0A0H2RLB5"/>
<dbReference type="EMBL" id="KQ086673">
    <property type="protein sequence ID" value="KLO04155.1"/>
    <property type="molecule type" value="Genomic_DNA"/>
</dbReference>
<evidence type="ECO:0000256" key="1">
    <source>
        <dbReference type="SAM" id="MobiDB-lite"/>
    </source>
</evidence>
<dbReference type="EMBL" id="KQ086659">
    <property type="protein sequence ID" value="KLO04183.1"/>
    <property type="molecule type" value="Genomic_DNA"/>
</dbReference>
<evidence type="ECO:0000313" key="3">
    <source>
        <dbReference type="EMBL" id="KLO04183.1"/>
    </source>
</evidence>
<evidence type="ECO:0000313" key="5">
    <source>
        <dbReference type="Proteomes" id="UP000053477"/>
    </source>
</evidence>
<dbReference type="InterPro" id="IPR025602">
    <property type="entry name" value="BCP1_family"/>
</dbReference>
<protein>
    <submittedName>
        <fullName evidence="4">Uncharacterized protein</fullName>
    </submittedName>
</protein>
<dbReference type="Pfam" id="PF13862">
    <property type="entry name" value="BCCIP"/>
    <property type="match status" value="1"/>
</dbReference>
<keyword evidence="5" id="KW-1185">Reference proteome</keyword>
<dbReference type="OrthoDB" id="27543at2759"/>
<evidence type="ECO:0000313" key="2">
    <source>
        <dbReference type="EMBL" id="KLO04155.1"/>
    </source>
</evidence>
<dbReference type="EMBL" id="KQ086284">
    <property type="protein sequence ID" value="KLO05621.1"/>
    <property type="molecule type" value="Genomic_DNA"/>
</dbReference>
<evidence type="ECO:0000313" key="4">
    <source>
        <dbReference type="EMBL" id="KLO05621.1"/>
    </source>
</evidence>
<proteinExistence type="predicted"/>
<name>A0A0H2RLB5_9AGAM</name>
<gene>
    <name evidence="4" type="ORF">SCHPADRAFT_1002807</name>
    <name evidence="3" type="ORF">SCHPADRAFT_1003371</name>
    <name evidence="2" type="ORF">SCHPADRAFT_1003379</name>
</gene>
<sequence length="89" mass="9966">MAKRKLQKEDNASDDDGNDSDVSMVNVDFDFFAPNPEVDYIAFKRLLMQLFQSDSEILAVHDLADLILSRPASVPPKLLYAAQSPLSYC</sequence>
<accession>A0A0H2RLB5</accession>
<organism evidence="4 5">
    <name type="scientific">Schizopora paradoxa</name>
    <dbReference type="NCBI Taxonomy" id="27342"/>
    <lineage>
        <taxon>Eukaryota</taxon>
        <taxon>Fungi</taxon>
        <taxon>Dikarya</taxon>
        <taxon>Basidiomycota</taxon>
        <taxon>Agaricomycotina</taxon>
        <taxon>Agaricomycetes</taxon>
        <taxon>Hymenochaetales</taxon>
        <taxon>Schizoporaceae</taxon>
        <taxon>Schizopora</taxon>
    </lineage>
</organism>
<reference evidence="4 5" key="1">
    <citation type="submission" date="2015-04" db="EMBL/GenBank/DDBJ databases">
        <title>Complete genome sequence of Schizopora paradoxa KUC8140, a cosmopolitan wood degrader in East Asia.</title>
        <authorList>
            <consortium name="DOE Joint Genome Institute"/>
            <person name="Min B."/>
            <person name="Park H."/>
            <person name="Jang Y."/>
            <person name="Kim J.-J."/>
            <person name="Kim K.H."/>
            <person name="Pangilinan J."/>
            <person name="Lipzen A."/>
            <person name="Riley R."/>
            <person name="Grigoriev I.V."/>
            <person name="Spatafora J.W."/>
            <person name="Choi I.-G."/>
        </authorList>
    </citation>
    <scope>NUCLEOTIDE SEQUENCE [LARGE SCALE GENOMIC DNA]</scope>
    <source>
        <strain evidence="4 5">KUC8140</strain>
    </source>
</reference>